<evidence type="ECO:0000256" key="4">
    <source>
        <dbReference type="SAM" id="Coils"/>
    </source>
</evidence>
<organism evidence="7 8">
    <name type="scientific">Deinococcus aerius</name>
    <dbReference type="NCBI Taxonomy" id="200253"/>
    <lineage>
        <taxon>Bacteria</taxon>
        <taxon>Thermotogati</taxon>
        <taxon>Deinococcota</taxon>
        <taxon>Deinococci</taxon>
        <taxon>Deinococcales</taxon>
        <taxon>Deinococcaceae</taxon>
        <taxon>Deinococcus</taxon>
    </lineage>
</organism>
<name>A0A2I9D5B3_9DEIO</name>
<evidence type="ECO:0000256" key="1">
    <source>
        <dbReference type="ARBA" id="ARBA00008213"/>
    </source>
</evidence>
<dbReference type="Gene3D" id="3.10.50.30">
    <property type="entry name" value="Transcription elongation factor, GreA/GreB, C-terminal domain"/>
    <property type="match status" value="1"/>
</dbReference>
<keyword evidence="7" id="KW-0251">Elongation factor</keyword>
<evidence type="ECO:0000259" key="6">
    <source>
        <dbReference type="Pfam" id="PF03449"/>
    </source>
</evidence>
<dbReference type="EMBL" id="BFAG01000005">
    <property type="protein sequence ID" value="GBF05520.1"/>
    <property type="molecule type" value="Genomic_DNA"/>
</dbReference>
<dbReference type="InterPro" id="IPR001437">
    <property type="entry name" value="Tscrpt_elong_fac_GreA/B_C"/>
</dbReference>
<dbReference type="InterPro" id="IPR036805">
    <property type="entry name" value="Tscrpt_elong_fac_GreA/B_N_sf"/>
</dbReference>
<dbReference type="Pfam" id="PF01272">
    <property type="entry name" value="GreA_GreB"/>
    <property type="match status" value="1"/>
</dbReference>
<keyword evidence="3" id="KW-0804">Transcription</keyword>
<dbReference type="PANTHER" id="PTHR30437">
    <property type="entry name" value="TRANSCRIPTION ELONGATION FACTOR GREA"/>
    <property type="match status" value="1"/>
</dbReference>
<accession>A0A2I9D5B3</accession>
<dbReference type="GO" id="GO:0032784">
    <property type="term" value="P:regulation of DNA-templated transcription elongation"/>
    <property type="evidence" value="ECO:0007669"/>
    <property type="project" value="InterPro"/>
</dbReference>
<dbReference type="AlphaFoldDB" id="A0A2I9D5B3"/>
<dbReference type="GO" id="GO:0003677">
    <property type="term" value="F:DNA binding"/>
    <property type="evidence" value="ECO:0007669"/>
    <property type="project" value="InterPro"/>
</dbReference>
<evidence type="ECO:0000313" key="7">
    <source>
        <dbReference type="EMBL" id="GBF05520.1"/>
    </source>
</evidence>
<dbReference type="OrthoDB" id="9808774at2"/>
<dbReference type="Gene3D" id="1.10.287.180">
    <property type="entry name" value="Transcription elongation factor, GreA/GreB, N-terminal domain"/>
    <property type="match status" value="1"/>
</dbReference>
<comment type="similarity">
    <text evidence="1">Belongs to the GreA/GreB family.</text>
</comment>
<dbReference type="PANTHER" id="PTHR30437:SF4">
    <property type="entry name" value="TRANSCRIPTION ELONGATION FACTOR GREA"/>
    <property type="match status" value="1"/>
</dbReference>
<dbReference type="PROSITE" id="PS00830">
    <property type="entry name" value="GREAB_2"/>
    <property type="match status" value="1"/>
</dbReference>
<keyword evidence="7" id="KW-0648">Protein biosynthesis</keyword>
<reference evidence="8" key="1">
    <citation type="submission" date="2018-01" db="EMBL/GenBank/DDBJ databases">
        <title>Draft Genome Sequence of the Radioresistant Bacterium Deinococcus aerius TR0125, Isolated from the Higher Atmosphere above Japan.</title>
        <authorList>
            <person name="Satoh K."/>
            <person name="Arai H."/>
            <person name="Sanzen T."/>
            <person name="Kawaguchi Y."/>
            <person name="Hayashi H."/>
            <person name="Yokobori S."/>
            <person name="Yamagishi A."/>
            <person name="Oono Y."/>
            <person name="Narumi I."/>
        </authorList>
    </citation>
    <scope>NUCLEOTIDE SEQUENCE [LARGE SCALE GENOMIC DNA]</scope>
    <source>
        <strain evidence="8">TR0125</strain>
    </source>
</reference>
<keyword evidence="8" id="KW-1185">Reference proteome</keyword>
<proteinExistence type="inferred from homology"/>
<comment type="caution">
    <text evidence="7">The sequence shown here is derived from an EMBL/GenBank/DDBJ whole genome shotgun (WGS) entry which is preliminary data.</text>
</comment>
<dbReference type="Proteomes" id="UP000236569">
    <property type="component" value="Unassembled WGS sequence"/>
</dbReference>
<dbReference type="Pfam" id="PF03449">
    <property type="entry name" value="GreA_GreB_N"/>
    <property type="match status" value="1"/>
</dbReference>
<dbReference type="InterPro" id="IPR036953">
    <property type="entry name" value="GreA/GreB_C_sf"/>
</dbReference>
<feature type="domain" description="Transcription elongation factor GreA/GreB C-terminal" evidence="5">
    <location>
        <begin position="81"/>
        <end position="157"/>
    </location>
</feature>
<keyword evidence="4" id="KW-0175">Coiled coil</keyword>
<dbReference type="InterPro" id="IPR023459">
    <property type="entry name" value="Tscrpt_elong_fac_GreA/B_fam"/>
</dbReference>
<evidence type="ECO:0000259" key="5">
    <source>
        <dbReference type="Pfam" id="PF01272"/>
    </source>
</evidence>
<dbReference type="PIRSF" id="PIRSF006092">
    <property type="entry name" value="GreA_GreB"/>
    <property type="match status" value="1"/>
</dbReference>
<dbReference type="GO" id="GO:0070063">
    <property type="term" value="F:RNA polymerase binding"/>
    <property type="evidence" value="ECO:0007669"/>
    <property type="project" value="InterPro"/>
</dbReference>
<keyword evidence="2" id="KW-0805">Transcription regulation</keyword>
<protein>
    <submittedName>
        <fullName evidence="7">Transcription elongation factor</fullName>
    </submittedName>
</protein>
<gene>
    <name evidence="7" type="ORF">DAERI_050029</name>
</gene>
<evidence type="ECO:0000256" key="3">
    <source>
        <dbReference type="ARBA" id="ARBA00023163"/>
    </source>
</evidence>
<dbReference type="RefSeq" id="WP_103128964.1">
    <property type="nucleotide sequence ID" value="NZ_BFAG01000005.1"/>
</dbReference>
<dbReference type="SUPFAM" id="SSF46557">
    <property type="entry name" value="GreA transcript cleavage protein, N-terminal domain"/>
    <property type="match status" value="1"/>
</dbReference>
<evidence type="ECO:0000313" key="8">
    <source>
        <dbReference type="Proteomes" id="UP000236569"/>
    </source>
</evidence>
<feature type="coiled-coil region" evidence="4">
    <location>
        <begin position="12"/>
        <end position="67"/>
    </location>
</feature>
<dbReference type="InterPro" id="IPR018151">
    <property type="entry name" value="TF_GreA/GreB_CS"/>
</dbReference>
<feature type="domain" description="Transcription elongation factor GreA/GreB N-terminal" evidence="6">
    <location>
        <begin position="6"/>
        <end position="73"/>
    </location>
</feature>
<dbReference type="GO" id="GO:0003746">
    <property type="term" value="F:translation elongation factor activity"/>
    <property type="evidence" value="ECO:0007669"/>
    <property type="project" value="UniProtKB-KW"/>
</dbReference>
<dbReference type="SUPFAM" id="SSF54534">
    <property type="entry name" value="FKBP-like"/>
    <property type="match status" value="1"/>
</dbReference>
<dbReference type="InterPro" id="IPR022691">
    <property type="entry name" value="Tscrpt_elong_fac_GreA/B_N"/>
</dbReference>
<evidence type="ECO:0000256" key="2">
    <source>
        <dbReference type="ARBA" id="ARBA00023015"/>
    </source>
</evidence>
<sequence length="158" mass="17489">MTQKIELTQNGFERLQRTLAHEYERLDEARRVVQEQMHANENENLGLEAAQREVMAIQGRIAEIEDSLARATIIERAGNGDDRAALGAVVTLLDVDTGRELRLQLVNPLEASAVAGELPRVSTESPVGRELLGRRAGETFTVNLGRRQANYRLLSVSG</sequence>
<dbReference type="GO" id="GO:0006354">
    <property type="term" value="P:DNA-templated transcription elongation"/>
    <property type="evidence" value="ECO:0007669"/>
    <property type="project" value="TreeGrafter"/>
</dbReference>